<name>G7YQH2_CLOSI</name>
<protein>
    <submittedName>
        <fullName evidence="1">Uncharacterized protein</fullName>
    </submittedName>
</protein>
<reference key="2">
    <citation type="submission" date="2011-10" db="EMBL/GenBank/DDBJ databases">
        <title>The genome and transcriptome sequence of Clonorchis sinensis provide insights into the carcinogenic liver fluke.</title>
        <authorList>
            <person name="Wang X."/>
            <person name="Huang Y."/>
            <person name="Chen W."/>
            <person name="Liu H."/>
            <person name="Guo L."/>
            <person name="Chen Y."/>
            <person name="Luo F."/>
            <person name="Zhou W."/>
            <person name="Sun J."/>
            <person name="Mao Q."/>
            <person name="Liang P."/>
            <person name="Zhou C."/>
            <person name="Tian Y."/>
            <person name="Men J."/>
            <person name="Lv X."/>
            <person name="Huang L."/>
            <person name="Zhou J."/>
            <person name="Hu Y."/>
            <person name="Li R."/>
            <person name="Zhang F."/>
            <person name="Lei H."/>
            <person name="Li X."/>
            <person name="Hu X."/>
            <person name="Liang C."/>
            <person name="Xu J."/>
            <person name="Wu Z."/>
            <person name="Yu X."/>
        </authorList>
    </citation>
    <scope>NUCLEOTIDE SEQUENCE</scope>
    <source>
        <strain>Henan</strain>
    </source>
</reference>
<proteinExistence type="predicted"/>
<evidence type="ECO:0000313" key="2">
    <source>
        <dbReference type="Proteomes" id="UP000008909"/>
    </source>
</evidence>
<dbReference type="EMBL" id="DF143977">
    <property type="protein sequence ID" value="GAA55202.1"/>
    <property type="molecule type" value="Genomic_DNA"/>
</dbReference>
<reference evidence="1" key="1">
    <citation type="journal article" date="2011" name="Genome Biol.">
        <title>The draft genome of the carcinogenic human liver fluke Clonorchis sinensis.</title>
        <authorList>
            <person name="Wang X."/>
            <person name="Chen W."/>
            <person name="Huang Y."/>
            <person name="Sun J."/>
            <person name="Men J."/>
            <person name="Liu H."/>
            <person name="Luo F."/>
            <person name="Guo L."/>
            <person name="Lv X."/>
            <person name="Deng C."/>
            <person name="Zhou C."/>
            <person name="Fan Y."/>
            <person name="Li X."/>
            <person name="Huang L."/>
            <person name="Hu Y."/>
            <person name="Liang C."/>
            <person name="Hu X."/>
            <person name="Xu J."/>
            <person name="Yu X."/>
        </authorList>
    </citation>
    <scope>NUCLEOTIDE SEQUENCE [LARGE SCALE GENOMIC DNA]</scope>
    <source>
        <strain evidence="1">Henan</strain>
    </source>
</reference>
<gene>
    <name evidence="1" type="ORF">CLF_107173</name>
</gene>
<evidence type="ECO:0000313" key="1">
    <source>
        <dbReference type="EMBL" id="GAA55202.1"/>
    </source>
</evidence>
<sequence>MFTIDCPYFRVVTLTQKVTCCRMFGQKRYPMQLGNERVLRLNDFLWLQSSKVPLRFSNVAVNNVDDDEHHQLSIVLNSVYIRPCFKRRTSLSIRKLQDPVCLWQTRHFGSFLFCGHLDQWSKLGESEVYGQLWSSLSSENFFNRSRNLDVRENILTGFIRVDAVRGYAEQLIRTSIGYNHMSRNAKISLSILKALYVNFRGRVKCHTPHRRNHWPTWLIDGVCKSKICIAIQIFVESERSVRCSKNCITDSSRDTFYGDITAVSYTTKNSDMVIVAEEFSSSDIDVIIQCTP</sequence>
<dbReference type="Proteomes" id="UP000008909">
    <property type="component" value="Unassembled WGS sequence"/>
</dbReference>
<dbReference type="AlphaFoldDB" id="G7YQH2"/>
<keyword evidence="2" id="KW-1185">Reference proteome</keyword>
<organism evidence="1 2">
    <name type="scientific">Clonorchis sinensis</name>
    <name type="common">Chinese liver fluke</name>
    <dbReference type="NCBI Taxonomy" id="79923"/>
    <lineage>
        <taxon>Eukaryota</taxon>
        <taxon>Metazoa</taxon>
        <taxon>Spiralia</taxon>
        <taxon>Lophotrochozoa</taxon>
        <taxon>Platyhelminthes</taxon>
        <taxon>Trematoda</taxon>
        <taxon>Digenea</taxon>
        <taxon>Opisthorchiida</taxon>
        <taxon>Opisthorchiata</taxon>
        <taxon>Opisthorchiidae</taxon>
        <taxon>Clonorchis</taxon>
    </lineage>
</organism>
<accession>G7YQH2</accession>